<accession>A0A5C2RWZ9</accession>
<evidence type="ECO:0000313" key="2">
    <source>
        <dbReference type="EMBL" id="RPD55357.1"/>
    </source>
</evidence>
<dbReference type="InterPro" id="IPR000210">
    <property type="entry name" value="BTB/POZ_dom"/>
</dbReference>
<evidence type="ECO:0000259" key="1">
    <source>
        <dbReference type="PROSITE" id="PS50097"/>
    </source>
</evidence>
<gene>
    <name evidence="2" type="ORF">L227DRAFT_309405</name>
</gene>
<name>A0A5C2RWZ9_9APHY</name>
<dbReference type="SUPFAM" id="SSF54695">
    <property type="entry name" value="POZ domain"/>
    <property type="match status" value="1"/>
</dbReference>
<dbReference type="Pfam" id="PF00651">
    <property type="entry name" value="BTB"/>
    <property type="match status" value="1"/>
</dbReference>
<feature type="domain" description="BTB" evidence="1">
    <location>
        <begin position="34"/>
        <end position="96"/>
    </location>
</feature>
<dbReference type="InterPro" id="IPR011333">
    <property type="entry name" value="SKP1/BTB/POZ_sf"/>
</dbReference>
<keyword evidence="3" id="KW-1185">Reference proteome</keyword>
<organism evidence="2 3">
    <name type="scientific">Lentinus tigrinus ALCF2SS1-6</name>
    <dbReference type="NCBI Taxonomy" id="1328759"/>
    <lineage>
        <taxon>Eukaryota</taxon>
        <taxon>Fungi</taxon>
        <taxon>Dikarya</taxon>
        <taxon>Basidiomycota</taxon>
        <taxon>Agaricomycotina</taxon>
        <taxon>Agaricomycetes</taxon>
        <taxon>Polyporales</taxon>
        <taxon>Polyporaceae</taxon>
        <taxon>Lentinus</taxon>
    </lineage>
</organism>
<dbReference type="CDD" id="cd18186">
    <property type="entry name" value="BTB_POZ_ZBTB_KLHL-like"/>
    <property type="match status" value="1"/>
</dbReference>
<dbReference type="OrthoDB" id="2800059at2759"/>
<reference evidence="2" key="1">
    <citation type="journal article" date="2018" name="Genome Biol. Evol.">
        <title>Genomics and development of Lentinus tigrinus, a white-rot wood-decaying mushroom with dimorphic fruiting bodies.</title>
        <authorList>
            <person name="Wu B."/>
            <person name="Xu Z."/>
            <person name="Knudson A."/>
            <person name="Carlson A."/>
            <person name="Chen N."/>
            <person name="Kovaka S."/>
            <person name="LaButti K."/>
            <person name="Lipzen A."/>
            <person name="Pennachio C."/>
            <person name="Riley R."/>
            <person name="Schakwitz W."/>
            <person name="Umezawa K."/>
            <person name="Ohm R.A."/>
            <person name="Grigoriev I.V."/>
            <person name="Nagy L.G."/>
            <person name="Gibbons J."/>
            <person name="Hibbett D."/>
        </authorList>
    </citation>
    <scope>NUCLEOTIDE SEQUENCE [LARGE SCALE GENOMIC DNA]</scope>
    <source>
        <strain evidence="2">ALCF2SS1-6</strain>
    </source>
</reference>
<dbReference type="Proteomes" id="UP000313359">
    <property type="component" value="Unassembled WGS sequence"/>
</dbReference>
<dbReference type="PROSITE" id="PS50097">
    <property type="entry name" value="BTB"/>
    <property type="match status" value="1"/>
</dbReference>
<proteinExistence type="predicted"/>
<dbReference type="Gene3D" id="3.30.710.10">
    <property type="entry name" value="Potassium Channel Kv1.1, Chain A"/>
    <property type="match status" value="1"/>
</dbReference>
<dbReference type="EMBL" id="ML122296">
    <property type="protein sequence ID" value="RPD55357.1"/>
    <property type="molecule type" value="Genomic_DNA"/>
</dbReference>
<dbReference type="STRING" id="1328759.A0A5C2RWZ9"/>
<sequence>MDMRGSTAGESQHASITQSDLIKDLDDKVRLSDGNIVVIAENVAFRVHKSILAQHSEVFRDILALPSSHTSDLVDGCEVVRVSDTSEDMRHFLLVLCCGRNTTFPEFSIRPYPG</sequence>
<evidence type="ECO:0000313" key="3">
    <source>
        <dbReference type="Proteomes" id="UP000313359"/>
    </source>
</evidence>
<protein>
    <recommendedName>
        <fullName evidence="1">BTB domain-containing protein</fullName>
    </recommendedName>
</protein>
<dbReference type="AlphaFoldDB" id="A0A5C2RWZ9"/>